<dbReference type="PANTHER" id="PTHR36447">
    <property type="entry name" value="BETA-GALACTOSIDASE GANA"/>
    <property type="match status" value="1"/>
</dbReference>
<evidence type="ECO:0000256" key="1">
    <source>
        <dbReference type="ARBA" id="ARBA00001412"/>
    </source>
</evidence>
<dbReference type="GO" id="GO:0046872">
    <property type="term" value="F:metal ion binding"/>
    <property type="evidence" value="ECO:0007669"/>
    <property type="project" value="UniProtKB-KW"/>
</dbReference>
<dbReference type="InterPro" id="IPR029062">
    <property type="entry name" value="Class_I_gatase-like"/>
</dbReference>
<protein>
    <recommendedName>
        <fullName evidence="3">beta-galactosidase</fullName>
        <ecNumber evidence="3">3.2.1.23</ecNumber>
    </recommendedName>
</protein>
<evidence type="ECO:0000256" key="2">
    <source>
        <dbReference type="ARBA" id="ARBA00005940"/>
    </source>
</evidence>
<feature type="domain" description="Beta-galactosidase trimerisation" evidence="9">
    <location>
        <begin position="405"/>
        <end position="622"/>
    </location>
</feature>
<comment type="catalytic activity">
    <reaction evidence="1">
        <text>Hydrolysis of terminal non-reducing beta-D-galactose residues in beta-D-galactosides.</text>
        <dbReference type="EC" id="3.2.1.23"/>
    </reaction>
</comment>
<evidence type="ECO:0000256" key="6">
    <source>
        <dbReference type="ARBA" id="ARBA00022833"/>
    </source>
</evidence>
<dbReference type="Pfam" id="PF02449">
    <property type="entry name" value="Glyco_hydro_42"/>
    <property type="match status" value="1"/>
</dbReference>
<dbReference type="SUPFAM" id="SSF52317">
    <property type="entry name" value="Class I glutamine amidotransferase-like"/>
    <property type="match status" value="1"/>
</dbReference>
<evidence type="ECO:0000256" key="4">
    <source>
        <dbReference type="ARBA" id="ARBA00022723"/>
    </source>
</evidence>
<name>A0A6A9UPP7_9ACTN</name>
<reference evidence="10 11" key="1">
    <citation type="submission" date="2019-12" db="EMBL/GenBank/DDBJ databases">
        <title>Auraticoccus cholistani sp. nov., an actinomycete isolated from soil of Cholistan desert.</title>
        <authorList>
            <person name="Cheema M.T."/>
        </authorList>
    </citation>
    <scope>NUCLEOTIDE SEQUENCE [LARGE SCALE GENOMIC DNA]</scope>
    <source>
        <strain evidence="10 11">F435</strain>
    </source>
</reference>
<sequence>MTPSSRPPIGFGAAYYAEYQPVPRLAEDMRLMREAGFSVIRVGESTWSTWEPSDGVFATDWMREVLDAAEQHGIGVVLGTPTYAVPPWLARKHPEIAGEPRTGQPLRWGARQEVDLTAPAFREHAERIIRLVTGTFADHPAVQGYQVDNEPGLLLLHNEHVVARFRRWLAERFSSVEELNERWGLVYWSHRLTSFDELWAPDHNAQPQYDLAWRLFQTELVDEFIGWQADLVREVARPDQFVTTCIAYDRPATDDLRLSERLDISSGNAYYRMRDALAHPSPTVPQSWMTSGTWSVFLSADRMFASRGAPFLVTETNAGPIHASNVNEPGYDGQWRQVAWAMVARGARLIEYWHWHTAHFGTETHWVGVLPHDLQPGRVYRNVAALGREIEQLGPVVAGTRPDSQVGLLFSTPSKFALAFEPVFGDEPRAVSGRSYQRIVESFYRGAFGAGLQTRVLHDRALPSGAELAAELPVLVAAGLYVAADAVLDVLVDYVAAGGHLVLGPRSAYADEWACARTEVKPARLAELAGLRYQEFVTLDQPVPLRSGASDWPAGAAATGWMELLEPAGAEVLAGYDHPELGAFAAVTSQPAGAGRITVVGTVLDDEAVTALFRRIAAEQALPVLDTGGATSVTHASATAEDGRSRIHFVFNWSGQPVRVPCPQGWRDLTGPAGPFLELGRWDVRILEEPLC</sequence>
<dbReference type="AlphaFoldDB" id="A0A6A9UPP7"/>
<proteinExistence type="inferred from homology"/>
<dbReference type="InterPro" id="IPR017853">
    <property type="entry name" value="GH"/>
</dbReference>
<dbReference type="InterPro" id="IPR003476">
    <property type="entry name" value="Glyco_hydro_42"/>
</dbReference>
<evidence type="ECO:0000259" key="8">
    <source>
        <dbReference type="Pfam" id="PF02449"/>
    </source>
</evidence>
<accession>A0A6A9UPP7</accession>
<dbReference type="PANTHER" id="PTHR36447:SF2">
    <property type="entry name" value="BETA-GALACTOSIDASE YESZ"/>
    <property type="match status" value="1"/>
</dbReference>
<evidence type="ECO:0000256" key="7">
    <source>
        <dbReference type="ARBA" id="ARBA00023295"/>
    </source>
</evidence>
<keyword evidence="4" id="KW-0479">Metal-binding</keyword>
<dbReference type="GO" id="GO:0004565">
    <property type="term" value="F:beta-galactosidase activity"/>
    <property type="evidence" value="ECO:0007669"/>
    <property type="project" value="UniProtKB-EC"/>
</dbReference>
<dbReference type="SUPFAM" id="SSF51445">
    <property type="entry name" value="(Trans)glycosidases"/>
    <property type="match status" value="1"/>
</dbReference>
<gene>
    <name evidence="10" type="ORF">GC722_01390</name>
</gene>
<evidence type="ECO:0000256" key="5">
    <source>
        <dbReference type="ARBA" id="ARBA00022801"/>
    </source>
</evidence>
<dbReference type="GO" id="GO:0009341">
    <property type="term" value="C:beta-galactosidase complex"/>
    <property type="evidence" value="ECO:0007669"/>
    <property type="project" value="InterPro"/>
</dbReference>
<feature type="domain" description="Glycoside hydrolase family 42 N-terminal" evidence="8">
    <location>
        <begin position="15"/>
        <end position="393"/>
    </location>
</feature>
<evidence type="ECO:0000259" key="9">
    <source>
        <dbReference type="Pfam" id="PF08532"/>
    </source>
</evidence>
<dbReference type="GO" id="GO:0005975">
    <property type="term" value="P:carbohydrate metabolic process"/>
    <property type="evidence" value="ECO:0007669"/>
    <property type="project" value="InterPro"/>
</dbReference>
<dbReference type="RefSeq" id="WP_156607299.1">
    <property type="nucleotide sequence ID" value="NZ_WPCU01000003.1"/>
</dbReference>
<dbReference type="CDD" id="cd03143">
    <property type="entry name" value="A4_beta-galactosidase_middle_domain"/>
    <property type="match status" value="1"/>
</dbReference>
<evidence type="ECO:0000313" key="10">
    <source>
        <dbReference type="EMBL" id="MVA74693.1"/>
    </source>
</evidence>
<dbReference type="EC" id="3.2.1.23" evidence="3"/>
<keyword evidence="5" id="KW-0378">Hydrolase</keyword>
<keyword evidence="6" id="KW-0862">Zinc</keyword>
<keyword evidence="7" id="KW-0326">Glycosidase</keyword>
<keyword evidence="11" id="KW-1185">Reference proteome</keyword>
<evidence type="ECO:0000313" key="11">
    <source>
        <dbReference type="Proteomes" id="UP000435304"/>
    </source>
</evidence>
<organism evidence="10 11">
    <name type="scientific">Auraticoccus cholistanensis</name>
    <dbReference type="NCBI Taxonomy" id="2656650"/>
    <lineage>
        <taxon>Bacteria</taxon>
        <taxon>Bacillati</taxon>
        <taxon>Actinomycetota</taxon>
        <taxon>Actinomycetes</taxon>
        <taxon>Propionibacteriales</taxon>
        <taxon>Propionibacteriaceae</taxon>
        <taxon>Auraticoccus</taxon>
    </lineage>
</organism>
<evidence type="ECO:0000256" key="3">
    <source>
        <dbReference type="ARBA" id="ARBA00012756"/>
    </source>
</evidence>
<dbReference type="Gene3D" id="3.40.50.880">
    <property type="match status" value="1"/>
</dbReference>
<comment type="caution">
    <text evidence="10">The sequence shown here is derived from an EMBL/GenBank/DDBJ whole genome shotgun (WGS) entry which is preliminary data.</text>
</comment>
<dbReference type="Gene3D" id="3.20.20.80">
    <property type="entry name" value="Glycosidases"/>
    <property type="match status" value="1"/>
</dbReference>
<dbReference type="Proteomes" id="UP000435304">
    <property type="component" value="Unassembled WGS sequence"/>
</dbReference>
<comment type="similarity">
    <text evidence="2">Belongs to the glycosyl hydrolase 42 family.</text>
</comment>
<dbReference type="InterPro" id="IPR013529">
    <property type="entry name" value="Glyco_hydro_42_N"/>
</dbReference>
<dbReference type="Pfam" id="PF08532">
    <property type="entry name" value="Glyco_hydro_42M"/>
    <property type="match status" value="1"/>
</dbReference>
<dbReference type="InterPro" id="IPR013738">
    <property type="entry name" value="Beta_galactosidase_Trimer"/>
</dbReference>
<dbReference type="EMBL" id="WPCU01000003">
    <property type="protein sequence ID" value="MVA74693.1"/>
    <property type="molecule type" value="Genomic_DNA"/>
</dbReference>